<dbReference type="InterPro" id="IPR036291">
    <property type="entry name" value="NAD(P)-bd_dom_sf"/>
</dbReference>
<dbReference type="PANTHER" id="PTHR43880">
    <property type="entry name" value="ALCOHOL DEHYDROGENASE"/>
    <property type="match status" value="1"/>
</dbReference>
<reference evidence="11" key="2">
    <citation type="submission" date="2013-12" db="EMBL/GenBank/DDBJ databases">
        <authorList>
            <person name="Yu Y."/>
            <person name="Lee S."/>
            <person name="de Baynast K."/>
            <person name="Wissotski M."/>
            <person name="Liu L."/>
            <person name="Talag J."/>
            <person name="Goicoechea J."/>
            <person name="Angelova A."/>
            <person name="Jetty R."/>
            <person name="Kudrna D."/>
            <person name="Golser W."/>
            <person name="Rivera L."/>
            <person name="Zhang J."/>
            <person name="Wing R."/>
        </authorList>
    </citation>
    <scope>NUCLEOTIDE SEQUENCE</scope>
</reference>
<dbReference type="Pfam" id="PF00107">
    <property type="entry name" value="ADH_zinc_N"/>
    <property type="match status" value="1"/>
</dbReference>
<dbReference type="GO" id="GO:0008270">
    <property type="term" value="F:zinc ion binding"/>
    <property type="evidence" value="ECO:0007669"/>
    <property type="project" value="TreeGrafter"/>
</dbReference>
<dbReference type="GO" id="GO:0004022">
    <property type="term" value="F:alcohol dehydrogenase (NAD+) activity"/>
    <property type="evidence" value="ECO:0007669"/>
    <property type="project" value="UniProtKB-EC"/>
</dbReference>
<dbReference type="GO" id="GO:0046294">
    <property type="term" value="P:formaldehyde catabolic process"/>
    <property type="evidence" value="ECO:0007669"/>
    <property type="project" value="TreeGrafter"/>
</dbReference>
<dbReference type="GO" id="GO:0051903">
    <property type="term" value="F:S-(hydroxymethyl)glutathione dehydrogenase [NAD(P)+] activity"/>
    <property type="evidence" value="ECO:0007669"/>
    <property type="project" value="TreeGrafter"/>
</dbReference>
<feature type="domain" description="Alcohol dehydrogenase-like C-terminal" evidence="8">
    <location>
        <begin position="188"/>
        <end position="299"/>
    </location>
</feature>
<dbReference type="SUPFAM" id="SSF50129">
    <property type="entry name" value="GroES-like"/>
    <property type="match status" value="2"/>
</dbReference>
<comment type="subcellular location">
    <subcellularLocation>
        <location evidence="2">Cytoplasm</location>
    </subcellularLocation>
</comment>
<evidence type="ECO:0000259" key="9">
    <source>
        <dbReference type="Pfam" id="PF08240"/>
    </source>
</evidence>
<keyword evidence="4" id="KW-0479">Metal-binding</keyword>
<sequence length="355" mass="38137">MEDQSLKPIRCKAAVCRTPGEPLTIEEIVVDPPKAYEIRIKIICTSLCHTDVTVWRAKSVGEKVEGYAAGDTVVPNFMGECDSCESCLSEGTNQCTSVPFTMGPGMRRDGTTRFRDSQGAPIHDLVAVSSFSQYTVVDVNQVVKVHPSLPPKLACLLGCCGGTGVGAAWRLAKVQPGSSVAVFGLGSVGLAVVQGAKMCGASKIIGKEFGVTDFVNPSQLGDRPVSEVINEMTGGGADYSFECIGVSSVMTEAVRSTKPGRGKTIILGLEMDGQPLCLPSFEFLFGKCVMGSLFGGMKPKTDLPILAEKCMNKELELEKLVTHEVDLEEINTSFDLLLQGKSLRCIIWMDKLHFR</sequence>
<dbReference type="GO" id="GO:0005829">
    <property type="term" value="C:cytosol"/>
    <property type="evidence" value="ECO:0007669"/>
    <property type="project" value="TreeGrafter"/>
</dbReference>
<evidence type="ECO:0000256" key="6">
    <source>
        <dbReference type="ARBA" id="ARBA00049164"/>
    </source>
</evidence>
<dbReference type="Proteomes" id="UP000032180">
    <property type="component" value="Chromosome 3"/>
</dbReference>
<dbReference type="PANTHER" id="PTHR43880:SF44">
    <property type="entry name" value="OS03G0189600 PROTEIN"/>
    <property type="match status" value="1"/>
</dbReference>
<dbReference type="EnsemblPlants" id="LPERR03G05860.3">
    <property type="protein sequence ID" value="LPERR03G05860.3"/>
    <property type="gene ID" value="LPERR03G05860"/>
</dbReference>
<dbReference type="InterPro" id="IPR011032">
    <property type="entry name" value="GroES-like_sf"/>
</dbReference>
<reference evidence="10 11" key="1">
    <citation type="submission" date="2012-08" db="EMBL/GenBank/DDBJ databases">
        <title>Oryza genome evolution.</title>
        <authorList>
            <person name="Wing R.A."/>
        </authorList>
    </citation>
    <scope>NUCLEOTIDE SEQUENCE</scope>
</reference>
<keyword evidence="5" id="KW-0862">Zinc</keyword>
<dbReference type="SUPFAM" id="SSF51735">
    <property type="entry name" value="NAD(P)-binding Rossmann-fold domains"/>
    <property type="match status" value="1"/>
</dbReference>
<evidence type="ECO:0000256" key="7">
    <source>
        <dbReference type="ARBA" id="ARBA00049243"/>
    </source>
</evidence>
<organism evidence="10 11">
    <name type="scientific">Leersia perrieri</name>
    <dbReference type="NCBI Taxonomy" id="77586"/>
    <lineage>
        <taxon>Eukaryota</taxon>
        <taxon>Viridiplantae</taxon>
        <taxon>Streptophyta</taxon>
        <taxon>Embryophyta</taxon>
        <taxon>Tracheophyta</taxon>
        <taxon>Spermatophyta</taxon>
        <taxon>Magnoliopsida</taxon>
        <taxon>Liliopsida</taxon>
        <taxon>Poales</taxon>
        <taxon>Poaceae</taxon>
        <taxon>BOP clade</taxon>
        <taxon>Oryzoideae</taxon>
        <taxon>Oryzeae</taxon>
        <taxon>Oryzinae</taxon>
        <taxon>Leersia</taxon>
    </lineage>
</organism>
<name>A0A0D9VQJ6_9ORYZ</name>
<evidence type="ECO:0000313" key="11">
    <source>
        <dbReference type="Proteomes" id="UP000032180"/>
    </source>
</evidence>
<reference evidence="10" key="3">
    <citation type="submission" date="2015-04" db="UniProtKB">
        <authorList>
            <consortium name="EnsemblPlants"/>
        </authorList>
    </citation>
    <scope>IDENTIFICATION</scope>
</reference>
<evidence type="ECO:0000256" key="3">
    <source>
        <dbReference type="ARBA" id="ARBA00011738"/>
    </source>
</evidence>
<dbReference type="AlphaFoldDB" id="A0A0D9VQJ6"/>
<comment type="catalytic activity">
    <reaction evidence="7">
        <text>a primary alcohol + NAD(+) = an aldehyde + NADH + H(+)</text>
        <dbReference type="Rhea" id="RHEA:10736"/>
        <dbReference type="ChEBI" id="CHEBI:15378"/>
        <dbReference type="ChEBI" id="CHEBI:15734"/>
        <dbReference type="ChEBI" id="CHEBI:17478"/>
        <dbReference type="ChEBI" id="CHEBI:57540"/>
        <dbReference type="ChEBI" id="CHEBI:57945"/>
        <dbReference type="EC" id="1.1.1.1"/>
    </reaction>
</comment>
<comment type="subunit">
    <text evidence="3">Homodimer.</text>
</comment>
<evidence type="ECO:0000313" key="10">
    <source>
        <dbReference type="EnsemblPlants" id="LPERR03G05860.3"/>
    </source>
</evidence>
<dbReference type="FunFam" id="3.40.50.720:FF:000003">
    <property type="entry name" value="S-(hydroxymethyl)glutathione dehydrogenase"/>
    <property type="match status" value="1"/>
</dbReference>
<evidence type="ECO:0000256" key="1">
    <source>
        <dbReference type="ARBA" id="ARBA00001947"/>
    </source>
</evidence>
<dbReference type="InterPro" id="IPR013149">
    <property type="entry name" value="ADH-like_C"/>
</dbReference>
<proteinExistence type="predicted"/>
<keyword evidence="11" id="KW-1185">Reference proteome</keyword>
<dbReference type="Gene3D" id="3.90.180.10">
    <property type="entry name" value="Medium-chain alcohol dehydrogenases, catalytic domain"/>
    <property type="match status" value="1"/>
</dbReference>
<dbReference type="Gene3D" id="3.40.50.720">
    <property type="entry name" value="NAD(P)-binding Rossmann-like Domain"/>
    <property type="match status" value="1"/>
</dbReference>
<evidence type="ECO:0000256" key="2">
    <source>
        <dbReference type="ARBA" id="ARBA00004496"/>
    </source>
</evidence>
<evidence type="ECO:0000256" key="4">
    <source>
        <dbReference type="ARBA" id="ARBA00022723"/>
    </source>
</evidence>
<comment type="cofactor">
    <cofactor evidence="1">
        <name>Zn(2+)</name>
        <dbReference type="ChEBI" id="CHEBI:29105"/>
    </cofactor>
</comment>
<protein>
    <submittedName>
        <fullName evidence="10">Uncharacterized protein</fullName>
    </submittedName>
</protein>
<accession>A0A0D9VQJ6</accession>
<evidence type="ECO:0000256" key="5">
    <source>
        <dbReference type="ARBA" id="ARBA00022833"/>
    </source>
</evidence>
<dbReference type="InterPro" id="IPR013154">
    <property type="entry name" value="ADH-like_N"/>
</dbReference>
<evidence type="ECO:0000259" key="8">
    <source>
        <dbReference type="Pfam" id="PF00107"/>
    </source>
</evidence>
<feature type="domain" description="Alcohol dehydrogenase-like N-terminal" evidence="9">
    <location>
        <begin position="59"/>
        <end position="146"/>
    </location>
</feature>
<comment type="catalytic activity">
    <reaction evidence="6">
        <text>a secondary alcohol + NAD(+) = a ketone + NADH + H(+)</text>
        <dbReference type="Rhea" id="RHEA:10740"/>
        <dbReference type="ChEBI" id="CHEBI:15378"/>
        <dbReference type="ChEBI" id="CHEBI:17087"/>
        <dbReference type="ChEBI" id="CHEBI:35681"/>
        <dbReference type="ChEBI" id="CHEBI:57540"/>
        <dbReference type="ChEBI" id="CHEBI:57945"/>
        <dbReference type="EC" id="1.1.1.1"/>
    </reaction>
</comment>
<dbReference type="Gramene" id="LPERR03G05860.3">
    <property type="protein sequence ID" value="LPERR03G05860.3"/>
    <property type="gene ID" value="LPERR03G05860"/>
</dbReference>
<dbReference type="Pfam" id="PF08240">
    <property type="entry name" value="ADH_N"/>
    <property type="match status" value="1"/>
</dbReference>